<comment type="caution">
    <text evidence="2">The sequence shown here is derived from an EMBL/GenBank/DDBJ whole genome shotgun (WGS) entry which is preliminary data.</text>
</comment>
<keyword evidence="1" id="KW-1133">Transmembrane helix</keyword>
<reference evidence="2 3" key="1">
    <citation type="submission" date="2016-06" db="EMBL/GenBank/DDBJ databases">
        <title>Draft genome of Moraxella atlantae CCUG 66109.</title>
        <authorList>
            <person name="Salva-Serra F."/>
            <person name="Engstrom-Jakobsson H."/>
            <person name="Thorell K."/>
            <person name="Gonzales-Siles L."/>
            <person name="Karlsson R."/>
            <person name="Boulund F."/>
            <person name="Engstrand L."/>
            <person name="Kristiansson E."/>
            <person name="Moore E."/>
        </authorList>
    </citation>
    <scope>NUCLEOTIDE SEQUENCE [LARGE SCALE GENOMIC DNA]</scope>
    <source>
        <strain evidence="2 3">CCUG 66109</strain>
    </source>
</reference>
<evidence type="ECO:0000256" key="1">
    <source>
        <dbReference type="SAM" id="Phobius"/>
    </source>
</evidence>
<dbReference type="AlphaFoldDB" id="A0A1B8Q8B6"/>
<dbReference type="RefSeq" id="WP_067238988.1">
    <property type="nucleotide sequence ID" value="NZ_CP171125.1"/>
</dbReference>
<keyword evidence="1" id="KW-0472">Membrane</keyword>
<dbReference type="EMBL" id="LZMZ01000054">
    <property type="protein sequence ID" value="OBX72929.1"/>
    <property type="molecule type" value="Genomic_DNA"/>
</dbReference>
<evidence type="ECO:0000313" key="3">
    <source>
        <dbReference type="Proteomes" id="UP000092508"/>
    </source>
</evidence>
<sequence>MSSRNHTLPAHIRQLVDKKNYVIAIKTHAQEQGMSLADAKAQIDAYEHSQAPVPVQTKTTVQHNGIEQLQRGVDQHLTDHNIRLPWLKRWQKRILIFAVIVVVLGLLIYRQFG</sequence>
<dbReference type="OrthoDB" id="6658504at2"/>
<keyword evidence="1" id="KW-0812">Transmembrane</keyword>
<gene>
    <name evidence="2" type="ORF">A9308_01425</name>
</gene>
<proteinExistence type="predicted"/>
<name>A0A1B8Q8B6_9GAMM</name>
<protein>
    <submittedName>
        <fullName evidence="2">Uncharacterized protein</fullName>
    </submittedName>
</protein>
<evidence type="ECO:0000313" key="2">
    <source>
        <dbReference type="EMBL" id="OBX72929.1"/>
    </source>
</evidence>
<feature type="transmembrane region" description="Helical" evidence="1">
    <location>
        <begin position="94"/>
        <end position="112"/>
    </location>
</feature>
<organism evidence="2 3">
    <name type="scientific">Faucicola atlantae</name>
    <dbReference type="NCBI Taxonomy" id="34059"/>
    <lineage>
        <taxon>Bacteria</taxon>
        <taxon>Pseudomonadati</taxon>
        <taxon>Pseudomonadota</taxon>
        <taxon>Gammaproteobacteria</taxon>
        <taxon>Moraxellales</taxon>
        <taxon>Moraxellaceae</taxon>
        <taxon>Faucicola</taxon>
    </lineage>
</organism>
<accession>A0A1B8Q8B6</accession>
<dbReference type="Proteomes" id="UP000092508">
    <property type="component" value="Unassembled WGS sequence"/>
</dbReference>